<evidence type="ECO:0000256" key="5">
    <source>
        <dbReference type="ARBA" id="ARBA00022729"/>
    </source>
</evidence>
<evidence type="ECO:0000256" key="2">
    <source>
        <dbReference type="ARBA" id="ARBA00010333"/>
    </source>
</evidence>
<feature type="transmembrane region" description="Helical" evidence="8">
    <location>
        <begin position="342"/>
        <end position="368"/>
    </location>
</feature>
<dbReference type="InterPro" id="IPR018313">
    <property type="entry name" value="SBP_3_CS"/>
</dbReference>
<accession>A0ABU0M5V1</accession>
<keyword evidence="7 8" id="KW-0472">Membrane</keyword>
<name>A0ABU0M5V1_9HYPH</name>
<evidence type="ECO:0000259" key="9">
    <source>
        <dbReference type="SMART" id="SM00062"/>
    </source>
</evidence>
<evidence type="ECO:0000256" key="3">
    <source>
        <dbReference type="ARBA" id="ARBA00022448"/>
    </source>
</evidence>
<dbReference type="Gene3D" id="1.10.3720.10">
    <property type="entry name" value="MetI-like"/>
    <property type="match status" value="1"/>
</dbReference>
<dbReference type="EMBL" id="JAUSWJ010000001">
    <property type="protein sequence ID" value="MDQ0516210.1"/>
    <property type="molecule type" value="Genomic_DNA"/>
</dbReference>
<evidence type="ECO:0000256" key="4">
    <source>
        <dbReference type="ARBA" id="ARBA00022692"/>
    </source>
</evidence>
<dbReference type="Proteomes" id="UP001223743">
    <property type="component" value="Unassembled WGS sequence"/>
</dbReference>
<evidence type="ECO:0000256" key="6">
    <source>
        <dbReference type="ARBA" id="ARBA00022989"/>
    </source>
</evidence>
<evidence type="ECO:0000256" key="7">
    <source>
        <dbReference type="ARBA" id="ARBA00023136"/>
    </source>
</evidence>
<dbReference type="SMART" id="SM00062">
    <property type="entry name" value="PBPb"/>
    <property type="match status" value="1"/>
</dbReference>
<comment type="similarity">
    <text evidence="2">Belongs to the bacterial solute-binding protein 3 family.</text>
</comment>
<proteinExistence type="inferred from homology"/>
<evidence type="ECO:0000256" key="8">
    <source>
        <dbReference type="SAM" id="Phobius"/>
    </source>
</evidence>
<dbReference type="SUPFAM" id="SSF161098">
    <property type="entry name" value="MetI-like"/>
    <property type="match status" value="1"/>
</dbReference>
<keyword evidence="6 8" id="KW-1133">Transmembrane helix</keyword>
<dbReference type="Gene3D" id="3.40.190.10">
    <property type="entry name" value="Periplasmic binding protein-like II"/>
    <property type="match status" value="2"/>
</dbReference>
<comment type="subcellular location">
    <subcellularLocation>
        <location evidence="1">Membrane</location>
        <topology evidence="1">Multi-pass membrane protein</topology>
    </subcellularLocation>
</comment>
<dbReference type="InterPro" id="IPR001638">
    <property type="entry name" value="Solute-binding_3/MltF_N"/>
</dbReference>
<keyword evidence="11" id="KW-1185">Reference proteome</keyword>
<dbReference type="SUPFAM" id="SSF53850">
    <property type="entry name" value="Periplasmic binding protein-like II"/>
    <property type="match status" value="1"/>
</dbReference>
<reference evidence="10 11" key="1">
    <citation type="submission" date="2023-07" db="EMBL/GenBank/DDBJ databases">
        <title>Genomic Encyclopedia of Type Strains, Phase IV (KMG-IV): sequencing the most valuable type-strain genomes for metagenomic binning, comparative biology and taxonomic classification.</title>
        <authorList>
            <person name="Goeker M."/>
        </authorList>
    </citation>
    <scope>NUCLEOTIDE SEQUENCE [LARGE SCALE GENOMIC DNA]</scope>
    <source>
        <strain evidence="10 11">B1-1</strain>
    </source>
</reference>
<dbReference type="Pfam" id="PF00497">
    <property type="entry name" value="SBP_bac_3"/>
    <property type="match status" value="1"/>
</dbReference>
<dbReference type="PANTHER" id="PTHR30085">
    <property type="entry name" value="AMINO ACID ABC TRANSPORTER PERMEASE"/>
    <property type="match status" value="1"/>
</dbReference>
<evidence type="ECO:0000313" key="10">
    <source>
        <dbReference type="EMBL" id="MDQ0516210.1"/>
    </source>
</evidence>
<keyword evidence="5" id="KW-0732">Signal</keyword>
<organism evidence="10 11">
    <name type="scientific">Kaistia geumhonensis</name>
    <dbReference type="NCBI Taxonomy" id="410839"/>
    <lineage>
        <taxon>Bacteria</taxon>
        <taxon>Pseudomonadati</taxon>
        <taxon>Pseudomonadota</taxon>
        <taxon>Alphaproteobacteria</taxon>
        <taxon>Hyphomicrobiales</taxon>
        <taxon>Kaistiaceae</taxon>
        <taxon>Kaistia</taxon>
    </lineage>
</organism>
<sequence length="528" mass="56090">MAKAKRQAGGPALLLCALLLGIVTLVTGALPARADRLDEIRARGTLVVGVKTDYEPFGFRDASGETVGFDVDVARGLADSLGVGLKLVPVTSANRLQKLTGGEVDAVVATLGDTIDRRRIVRMIEPGYYGGGASVMVPQQSPIRTWTDLRNRSLCAVQGALWNRLIATRLNGHIEAFGSVRDAELALRDGACEGWLYDEAALQHRVESGEWPGYRLLTPDFVSPWAIAVAGDGRLATAFEDQVAAWLRDGHLKALEAKWKLPPSAYLVEAGALWSARDASGDYVCRRGADGSWPLACRELNLIEAQQVVGLAGLALALRDRLGLDVTPFYDPYHRAGLLHGLLTTLALAASVLVGSLAVGAGGAFLLARRLPLATPLLYGVLAVMRMTPPLLQLYLVFFGIGGLVAVHGLTLSAFWTAVAVLSFYSGAANAAVLAEAWETIAPGSAHRMKRVLRLAHPAVMGSCINIVKATAMASAIAVPELVHASAAIAADYGNGAVMMNILLAVYVLIVLAVAHLFTLVERRMLSR</sequence>
<protein>
    <submittedName>
        <fullName evidence="10">Polar amino acid transport system substrate-binding protein</fullName>
    </submittedName>
</protein>
<dbReference type="InterPro" id="IPR051455">
    <property type="entry name" value="Bact_solute-bind_prot3"/>
</dbReference>
<comment type="caution">
    <text evidence="10">The sequence shown here is derived from an EMBL/GenBank/DDBJ whole genome shotgun (WGS) entry which is preliminary data.</text>
</comment>
<keyword evidence="4 8" id="KW-0812">Transmembrane</keyword>
<feature type="domain" description="Solute-binding protein family 3/N-terminal" evidence="9">
    <location>
        <begin position="45"/>
        <end position="263"/>
    </location>
</feature>
<dbReference type="PANTHER" id="PTHR30085:SF6">
    <property type="entry name" value="ABC TRANSPORTER GLUTAMINE-BINDING PROTEIN GLNH"/>
    <property type="match status" value="1"/>
</dbReference>
<evidence type="ECO:0000313" key="11">
    <source>
        <dbReference type="Proteomes" id="UP001223743"/>
    </source>
</evidence>
<dbReference type="RefSeq" id="WP_266279893.1">
    <property type="nucleotide sequence ID" value="NZ_JAPKNF010000001.1"/>
</dbReference>
<dbReference type="PROSITE" id="PS01039">
    <property type="entry name" value="SBP_BACTERIAL_3"/>
    <property type="match status" value="1"/>
</dbReference>
<gene>
    <name evidence="10" type="ORF">QO015_001823</name>
</gene>
<evidence type="ECO:0000256" key="1">
    <source>
        <dbReference type="ARBA" id="ARBA00004141"/>
    </source>
</evidence>
<keyword evidence="3" id="KW-0813">Transport</keyword>
<feature type="transmembrane region" description="Helical" evidence="8">
    <location>
        <begin position="414"/>
        <end position="435"/>
    </location>
</feature>
<dbReference type="InterPro" id="IPR035906">
    <property type="entry name" value="MetI-like_sf"/>
</dbReference>
<feature type="transmembrane region" description="Helical" evidence="8">
    <location>
        <begin position="498"/>
        <end position="521"/>
    </location>
</feature>
<feature type="transmembrane region" description="Helical" evidence="8">
    <location>
        <begin position="455"/>
        <end position="478"/>
    </location>
</feature>